<keyword evidence="1 2" id="KW-0732">Signal</keyword>
<dbReference type="OrthoDB" id="9803763at2"/>
<dbReference type="EMBL" id="FOVR01000002">
    <property type="protein sequence ID" value="SFN88507.1"/>
    <property type="molecule type" value="Genomic_DNA"/>
</dbReference>
<dbReference type="NCBIfam" id="NF037995">
    <property type="entry name" value="TRAP_S1"/>
    <property type="match status" value="1"/>
</dbReference>
<organism evidence="3 4">
    <name type="scientific">Cohaesibacter marisflavi</name>
    <dbReference type="NCBI Taxonomy" id="655353"/>
    <lineage>
        <taxon>Bacteria</taxon>
        <taxon>Pseudomonadati</taxon>
        <taxon>Pseudomonadota</taxon>
        <taxon>Alphaproteobacteria</taxon>
        <taxon>Hyphomicrobiales</taxon>
        <taxon>Cohaesibacteraceae</taxon>
    </lineage>
</organism>
<keyword evidence="4" id="KW-1185">Reference proteome</keyword>
<dbReference type="GO" id="GO:0030246">
    <property type="term" value="F:carbohydrate binding"/>
    <property type="evidence" value="ECO:0007669"/>
    <property type="project" value="TreeGrafter"/>
</dbReference>
<evidence type="ECO:0000256" key="1">
    <source>
        <dbReference type="ARBA" id="ARBA00022729"/>
    </source>
</evidence>
<dbReference type="NCBIfam" id="TIGR00787">
    <property type="entry name" value="dctP"/>
    <property type="match status" value="1"/>
</dbReference>
<dbReference type="InterPro" id="IPR018389">
    <property type="entry name" value="DctP_fam"/>
</dbReference>
<dbReference type="Gene3D" id="3.40.190.170">
    <property type="entry name" value="Bacterial extracellular solute-binding protein, family 7"/>
    <property type="match status" value="1"/>
</dbReference>
<evidence type="ECO:0000313" key="4">
    <source>
        <dbReference type="Proteomes" id="UP000199236"/>
    </source>
</evidence>
<dbReference type="Pfam" id="PF03480">
    <property type="entry name" value="DctP"/>
    <property type="match status" value="1"/>
</dbReference>
<dbReference type="STRING" id="655353.SAMN04488056_102291"/>
<name>A0A1I5CNK2_9HYPH</name>
<feature type="chain" id="PRO_5011790970" evidence="2">
    <location>
        <begin position="24"/>
        <end position="325"/>
    </location>
</feature>
<dbReference type="InterPro" id="IPR004682">
    <property type="entry name" value="TRAP_DctP"/>
</dbReference>
<dbReference type="PANTHER" id="PTHR33376">
    <property type="match status" value="1"/>
</dbReference>
<dbReference type="InterPro" id="IPR038404">
    <property type="entry name" value="TRAP_DctP_sf"/>
</dbReference>
<accession>A0A1I5CNK2</accession>
<dbReference type="PIRSF" id="PIRSF006470">
    <property type="entry name" value="DctB"/>
    <property type="match status" value="1"/>
</dbReference>
<dbReference type="GO" id="GO:0055085">
    <property type="term" value="P:transmembrane transport"/>
    <property type="evidence" value="ECO:0007669"/>
    <property type="project" value="InterPro"/>
</dbReference>
<dbReference type="GO" id="GO:0030288">
    <property type="term" value="C:outer membrane-bounded periplasmic space"/>
    <property type="evidence" value="ECO:0007669"/>
    <property type="project" value="InterPro"/>
</dbReference>
<gene>
    <name evidence="3" type="ORF">SAMN04488056_102291</name>
</gene>
<reference evidence="3 4" key="1">
    <citation type="submission" date="2016-10" db="EMBL/GenBank/DDBJ databases">
        <authorList>
            <person name="de Groot N.N."/>
        </authorList>
    </citation>
    <scope>NUCLEOTIDE SEQUENCE [LARGE SCALE GENOMIC DNA]</scope>
    <source>
        <strain evidence="3 4">CGMCC 1.9157</strain>
    </source>
</reference>
<dbReference type="RefSeq" id="WP_090069595.1">
    <property type="nucleotide sequence ID" value="NZ_FOVR01000002.1"/>
</dbReference>
<dbReference type="AlphaFoldDB" id="A0A1I5CNK2"/>
<dbReference type="Proteomes" id="UP000199236">
    <property type="component" value="Unassembled WGS sequence"/>
</dbReference>
<protein>
    <submittedName>
        <fullName evidence="3">Tripartite ATP-independent transporter solute receptor, DctP family</fullName>
    </submittedName>
</protein>
<sequence>MSIKTLTLAAVLAVGTIVSPAVAETLRFSNVTSVSGKDAGVEFKRIVEEKTNGSLEVKHFPDNQLGNDRVITESTIFGDIDIGVSSTSPLATLFPDLYAFDAPFLFLSPEDAYAKLDGETGQAILKTLEKKGLKGLAFWENGFRNFTNSKQAVAEPSDLDGMKIRTMENDVHLAAWRALGANPTPMAFSELFTALQQGTVDGQENPLGIIDGNRFQEVQSNVSLTQHVYTPYIVFMNLDKFNSLSKEEQDAITSAAKETTTFQRNRSQELEKEILVRIKNDGVTVTELTPDQKAMWQKKIIDANIYDLVKSKMDHPEYMDALLKK</sequence>
<feature type="signal peptide" evidence="2">
    <location>
        <begin position="1"/>
        <end position="23"/>
    </location>
</feature>
<evidence type="ECO:0000256" key="2">
    <source>
        <dbReference type="SAM" id="SignalP"/>
    </source>
</evidence>
<dbReference type="PANTHER" id="PTHR33376:SF18">
    <property type="entry name" value="2,3-DIKETO-L-GULONATE-BINDING PERIPLASMIC PROTEIN YIAO"/>
    <property type="match status" value="1"/>
</dbReference>
<proteinExistence type="predicted"/>
<keyword evidence="3" id="KW-0675">Receptor</keyword>
<evidence type="ECO:0000313" key="3">
    <source>
        <dbReference type="EMBL" id="SFN88507.1"/>
    </source>
</evidence>